<evidence type="ECO:0000313" key="1">
    <source>
        <dbReference type="EMBL" id="AXA36563.1"/>
    </source>
</evidence>
<gene>
    <name evidence="1" type="ORF">BRCON_1786</name>
</gene>
<dbReference type="KEGG" id="schv:BRCON_1786"/>
<accession>A0A2Z4Y801</accession>
<protein>
    <submittedName>
        <fullName evidence="1">Uncharacterized protein</fullName>
    </submittedName>
</protein>
<dbReference type="EMBL" id="CP030759">
    <property type="protein sequence ID" value="AXA36563.1"/>
    <property type="molecule type" value="Genomic_DNA"/>
</dbReference>
<reference evidence="1 2" key="1">
    <citation type="submission" date="2018-05" db="EMBL/GenBank/DDBJ databases">
        <title>A metagenomic window into the 2 km-deep terrestrial subsurface aquifer revealed taxonomically and functionally diverse microbial community comprising novel uncultured bacterial lineages.</title>
        <authorList>
            <person name="Kadnikov V.V."/>
            <person name="Mardanov A.V."/>
            <person name="Beletsky A.V."/>
            <person name="Banks D."/>
            <person name="Pimenov N.V."/>
            <person name="Frank Y.A."/>
            <person name="Karnachuk O.V."/>
            <person name="Ravin N.V."/>
        </authorList>
    </citation>
    <scope>NUCLEOTIDE SEQUENCE [LARGE SCALE GENOMIC DNA]</scope>
    <source>
        <strain evidence="1">BY</strain>
    </source>
</reference>
<dbReference type="AlphaFoldDB" id="A0A2Z4Y801"/>
<dbReference type="Proteomes" id="UP000262583">
    <property type="component" value="Chromosome"/>
</dbReference>
<proteinExistence type="predicted"/>
<organism evidence="1 2">
    <name type="scientific">Sumerlaea chitinivorans</name>
    <dbReference type="NCBI Taxonomy" id="2250252"/>
    <lineage>
        <taxon>Bacteria</taxon>
        <taxon>Candidatus Sumerlaeota</taxon>
        <taxon>Candidatus Sumerlaeia</taxon>
        <taxon>Candidatus Sumerlaeales</taxon>
        <taxon>Candidatus Sumerlaeaceae</taxon>
        <taxon>Candidatus Sumerlaea</taxon>
    </lineage>
</organism>
<evidence type="ECO:0000313" key="2">
    <source>
        <dbReference type="Proteomes" id="UP000262583"/>
    </source>
</evidence>
<sequence length="68" mass="7298">MASLRFFKNFETLSRHGRWASGKKIRRGVGALSGTSGLLTANALTLVLAEDAPHACFCPISTSSFDNL</sequence>
<name>A0A2Z4Y801_SUMC1</name>